<evidence type="ECO:0000259" key="3">
    <source>
        <dbReference type="Pfam" id="PF06094"/>
    </source>
</evidence>
<evidence type="ECO:0000256" key="1">
    <source>
        <dbReference type="ARBA" id="ARBA00008861"/>
    </source>
</evidence>
<feature type="domain" description="Gamma-glutamylcyclotransferase AIG2-like" evidence="3">
    <location>
        <begin position="6"/>
        <end position="111"/>
    </location>
</feature>
<reference evidence="4" key="1">
    <citation type="submission" date="2022-07" db="EMBL/GenBank/DDBJ databases">
        <title>Arcobacter roscoffensis sp. nov., a marine bacterium isolated from coastal seawater collected from Roscoff, France.</title>
        <authorList>
            <person name="Pascual J."/>
            <person name="Lepeaux C."/>
            <person name="Methner A."/>
            <person name="Overmann J."/>
        </authorList>
    </citation>
    <scope>NUCLEOTIDE SEQUENCE</scope>
    <source>
        <strain evidence="4">ARW1-2F2</strain>
    </source>
</reference>
<comment type="similarity">
    <text evidence="1 2">Belongs to the gamma-glutamylcyclotransferase family.</text>
</comment>
<sequence length="127" mass="15138">MKKQYIFVYGTLKKFFSNHHFIENEKYIDDAITIEKYAMYPVKGNAFPFVINSESINYIRGEVYEITSRDTLRQIDYLEGYPELYLKEVVKVKLLDETILDVLMYFKNESNHIDAIDKSKTSLDEWL</sequence>
<dbReference type="InterPro" id="IPR013024">
    <property type="entry name" value="GGCT-like"/>
</dbReference>
<evidence type="ECO:0000313" key="5">
    <source>
        <dbReference type="Proteomes" id="UP001060012"/>
    </source>
</evidence>
<dbReference type="Proteomes" id="UP001060012">
    <property type="component" value="Chromosome"/>
</dbReference>
<dbReference type="SUPFAM" id="SSF110857">
    <property type="entry name" value="Gamma-glutamyl cyclotransferase-like"/>
    <property type="match status" value="1"/>
</dbReference>
<accession>A0ABY5E4N3</accession>
<organism evidence="4 5">
    <name type="scientific">Arcobacter roscoffensis</name>
    <dbReference type="NCBI Taxonomy" id="2961520"/>
    <lineage>
        <taxon>Bacteria</taxon>
        <taxon>Pseudomonadati</taxon>
        <taxon>Campylobacterota</taxon>
        <taxon>Epsilonproteobacteria</taxon>
        <taxon>Campylobacterales</taxon>
        <taxon>Arcobacteraceae</taxon>
        <taxon>Arcobacter</taxon>
    </lineage>
</organism>
<dbReference type="RefSeq" id="WP_254577293.1">
    <property type="nucleotide sequence ID" value="NZ_CP100595.1"/>
</dbReference>
<protein>
    <recommendedName>
        <fullName evidence="2">Gamma-glutamylcyclotransferase family protein</fullName>
    </recommendedName>
</protein>
<dbReference type="Gene3D" id="3.10.490.10">
    <property type="entry name" value="Gamma-glutamyl cyclotransferase-like"/>
    <property type="match status" value="1"/>
</dbReference>
<dbReference type="InterPro" id="IPR039126">
    <property type="entry name" value="GGACT"/>
</dbReference>
<evidence type="ECO:0000313" key="4">
    <source>
        <dbReference type="EMBL" id="UTJ07114.1"/>
    </source>
</evidence>
<gene>
    <name evidence="4" type="ORF">NJU99_03170</name>
</gene>
<name>A0ABY5E4N3_9BACT</name>
<proteinExistence type="inferred from homology"/>
<dbReference type="Pfam" id="PF06094">
    <property type="entry name" value="GGACT"/>
    <property type="match status" value="1"/>
</dbReference>
<keyword evidence="5" id="KW-1185">Reference proteome</keyword>
<dbReference type="PANTHER" id="PTHR12510">
    <property type="entry name" value="TROPONIN C-AKIN-1 PROTEIN"/>
    <property type="match status" value="1"/>
</dbReference>
<dbReference type="EMBL" id="CP100595">
    <property type="protein sequence ID" value="UTJ07114.1"/>
    <property type="molecule type" value="Genomic_DNA"/>
</dbReference>
<evidence type="ECO:0000256" key="2">
    <source>
        <dbReference type="RuleBase" id="RU367036"/>
    </source>
</evidence>
<dbReference type="InterPro" id="IPR036568">
    <property type="entry name" value="GGCT-like_sf"/>
</dbReference>
<dbReference type="InterPro" id="IPR009288">
    <property type="entry name" value="AIG2-like_dom"/>
</dbReference>
<dbReference type="CDD" id="cd06661">
    <property type="entry name" value="GGCT_like"/>
    <property type="match status" value="1"/>
</dbReference>
<dbReference type="PANTHER" id="PTHR12510:SF4">
    <property type="entry name" value="GAMMA-GLUTAMYLAMINECYCLOTRANSFERASE"/>
    <property type="match status" value="1"/>
</dbReference>